<proteinExistence type="predicted"/>
<protein>
    <submittedName>
        <fullName evidence="1">Uncharacterized protein</fullName>
    </submittedName>
</protein>
<organism evidence="1 2">
    <name type="scientific">Morchella conica CCBAS932</name>
    <dbReference type="NCBI Taxonomy" id="1392247"/>
    <lineage>
        <taxon>Eukaryota</taxon>
        <taxon>Fungi</taxon>
        <taxon>Dikarya</taxon>
        <taxon>Ascomycota</taxon>
        <taxon>Pezizomycotina</taxon>
        <taxon>Pezizomycetes</taxon>
        <taxon>Pezizales</taxon>
        <taxon>Morchellaceae</taxon>
        <taxon>Morchella</taxon>
    </lineage>
</organism>
<dbReference type="OrthoDB" id="5436879at2759"/>
<evidence type="ECO:0000313" key="1">
    <source>
        <dbReference type="EMBL" id="RPB06629.1"/>
    </source>
</evidence>
<dbReference type="EMBL" id="ML119256">
    <property type="protein sequence ID" value="RPB06629.1"/>
    <property type="molecule type" value="Genomic_DNA"/>
</dbReference>
<reference evidence="1 2" key="1">
    <citation type="journal article" date="2018" name="Nat. Ecol. Evol.">
        <title>Pezizomycetes genomes reveal the molecular basis of ectomycorrhizal truffle lifestyle.</title>
        <authorList>
            <person name="Murat C."/>
            <person name="Payen T."/>
            <person name="Noel B."/>
            <person name="Kuo A."/>
            <person name="Morin E."/>
            <person name="Chen J."/>
            <person name="Kohler A."/>
            <person name="Krizsan K."/>
            <person name="Balestrini R."/>
            <person name="Da Silva C."/>
            <person name="Montanini B."/>
            <person name="Hainaut M."/>
            <person name="Levati E."/>
            <person name="Barry K.W."/>
            <person name="Belfiori B."/>
            <person name="Cichocki N."/>
            <person name="Clum A."/>
            <person name="Dockter R.B."/>
            <person name="Fauchery L."/>
            <person name="Guy J."/>
            <person name="Iotti M."/>
            <person name="Le Tacon F."/>
            <person name="Lindquist E.A."/>
            <person name="Lipzen A."/>
            <person name="Malagnac F."/>
            <person name="Mello A."/>
            <person name="Molinier V."/>
            <person name="Miyauchi S."/>
            <person name="Poulain J."/>
            <person name="Riccioni C."/>
            <person name="Rubini A."/>
            <person name="Sitrit Y."/>
            <person name="Splivallo R."/>
            <person name="Traeger S."/>
            <person name="Wang M."/>
            <person name="Zifcakova L."/>
            <person name="Wipf D."/>
            <person name="Zambonelli A."/>
            <person name="Paolocci F."/>
            <person name="Nowrousian M."/>
            <person name="Ottonello S."/>
            <person name="Baldrian P."/>
            <person name="Spatafora J.W."/>
            <person name="Henrissat B."/>
            <person name="Nagy L.G."/>
            <person name="Aury J.M."/>
            <person name="Wincker P."/>
            <person name="Grigoriev I.V."/>
            <person name="Bonfante P."/>
            <person name="Martin F.M."/>
        </authorList>
    </citation>
    <scope>NUCLEOTIDE SEQUENCE [LARGE SCALE GENOMIC DNA]</scope>
    <source>
        <strain evidence="1 2">CCBAS932</strain>
    </source>
</reference>
<sequence length="146" mass="17047">MFTCLQVPIPIFQRPEVYEVHNIRCTGNPAFRKGKIRKDWVWVSVASSEEWGVFRGRLPGRVEALFKLRDSGGRAHRLCIVELLEAKDRGIADSSHGLLKVCRRRRKRMWVVNIRSILGMAHLFEVETGNWLVNTRIDLRTWDEFS</sequence>
<dbReference type="AlphaFoldDB" id="A0A3N4KB92"/>
<dbReference type="InParanoid" id="A0A3N4KB92"/>
<dbReference type="Proteomes" id="UP000277580">
    <property type="component" value="Unassembled WGS sequence"/>
</dbReference>
<gene>
    <name evidence="1" type="ORF">P167DRAFT_580262</name>
</gene>
<accession>A0A3N4KB92</accession>
<evidence type="ECO:0000313" key="2">
    <source>
        <dbReference type="Proteomes" id="UP000277580"/>
    </source>
</evidence>
<keyword evidence="2" id="KW-1185">Reference proteome</keyword>
<name>A0A3N4KB92_9PEZI</name>